<feature type="region of interest" description="Disordered" evidence="1">
    <location>
        <begin position="1"/>
        <end position="184"/>
    </location>
</feature>
<protein>
    <submittedName>
        <fullName evidence="2">Uncharacterized protein</fullName>
    </submittedName>
</protein>
<evidence type="ECO:0000256" key="1">
    <source>
        <dbReference type="SAM" id="MobiDB-lite"/>
    </source>
</evidence>
<proteinExistence type="predicted"/>
<accession>A0A8J8NMI0</accession>
<name>A0A8J8NMI0_HALGN</name>
<dbReference type="Proteomes" id="UP000785679">
    <property type="component" value="Unassembled WGS sequence"/>
</dbReference>
<feature type="compositionally biased region" description="Gly residues" evidence="1">
    <location>
        <begin position="1"/>
        <end position="10"/>
    </location>
</feature>
<feature type="compositionally biased region" description="Polar residues" evidence="1">
    <location>
        <begin position="155"/>
        <end position="166"/>
    </location>
</feature>
<dbReference type="EMBL" id="RRYP01012902">
    <property type="protein sequence ID" value="TNV76825.1"/>
    <property type="molecule type" value="Genomic_DNA"/>
</dbReference>
<dbReference type="OrthoDB" id="313416at2759"/>
<evidence type="ECO:0000313" key="3">
    <source>
        <dbReference type="Proteomes" id="UP000785679"/>
    </source>
</evidence>
<feature type="compositionally biased region" description="Low complexity" evidence="1">
    <location>
        <begin position="11"/>
        <end position="21"/>
    </location>
</feature>
<reference evidence="2" key="1">
    <citation type="submission" date="2019-06" db="EMBL/GenBank/DDBJ databases">
        <authorList>
            <person name="Zheng W."/>
        </authorList>
    </citation>
    <scope>NUCLEOTIDE SEQUENCE</scope>
    <source>
        <strain evidence="2">QDHG01</strain>
    </source>
</reference>
<keyword evidence="3" id="KW-1185">Reference proteome</keyword>
<feature type="compositionally biased region" description="Low complexity" evidence="1">
    <location>
        <begin position="91"/>
        <end position="127"/>
    </location>
</feature>
<comment type="caution">
    <text evidence="2">The sequence shown here is derived from an EMBL/GenBank/DDBJ whole genome shotgun (WGS) entry which is preliminary data.</text>
</comment>
<sequence length="184" mass="20020">MIGGGYGGGYAQQQQQQPPQYEKAYPGATDDRTSVKVHAPPGGKSNFTIGGGFADGADENTFGSKRRQVPPPTVFKQQDMNHADFGGFGHQNQLYQQQPQPQPMYQGGAPQSQPYYQPPQQHFQSHYNQQPQQFGKPSSGFGVPKHEQLFGQRVESGNNCGPTTDKSSVKLHAPPGGKSSIQLF</sequence>
<organism evidence="2 3">
    <name type="scientific">Halteria grandinella</name>
    <dbReference type="NCBI Taxonomy" id="5974"/>
    <lineage>
        <taxon>Eukaryota</taxon>
        <taxon>Sar</taxon>
        <taxon>Alveolata</taxon>
        <taxon>Ciliophora</taxon>
        <taxon>Intramacronucleata</taxon>
        <taxon>Spirotrichea</taxon>
        <taxon>Stichotrichia</taxon>
        <taxon>Sporadotrichida</taxon>
        <taxon>Halteriidae</taxon>
        <taxon>Halteria</taxon>
    </lineage>
</organism>
<evidence type="ECO:0000313" key="2">
    <source>
        <dbReference type="EMBL" id="TNV76825.1"/>
    </source>
</evidence>
<gene>
    <name evidence="2" type="ORF">FGO68_gene17655</name>
</gene>
<dbReference type="AlphaFoldDB" id="A0A8J8NMI0"/>